<evidence type="ECO:0000256" key="2">
    <source>
        <dbReference type="ARBA" id="ARBA00022840"/>
    </source>
</evidence>
<gene>
    <name evidence="5" type="ORF">MAR_026129</name>
</gene>
<dbReference type="InterPro" id="IPR027417">
    <property type="entry name" value="P-loop_NTPase"/>
</dbReference>
<dbReference type="PROSITE" id="PS50837">
    <property type="entry name" value="NACHT"/>
    <property type="match status" value="1"/>
</dbReference>
<feature type="region of interest" description="Disordered" evidence="3">
    <location>
        <begin position="252"/>
        <end position="273"/>
    </location>
</feature>
<evidence type="ECO:0000313" key="5">
    <source>
        <dbReference type="EMBL" id="WAR11949.1"/>
    </source>
</evidence>
<keyword evidence="2" id="KW-0067">ATP-binding</keyword>
<dbReference type="PANTHER" id="PTHR46312:SF2">
    <property type="entry name" value="NUCLEOTIDE-BINDING OLIGOMERIZATION DOMAIN-CONTAINING PROTEIN 2-LIKE"/>
    <property type="match status" value="1"/>
</dbReference>
<reference evidence="5" key="1">
    <citation type="submission" date="2022-11" db="EMBL/GenBank/DDBJ databases">
        <title>Centuries of genome instability and evolution in soft-shell clam transmissible cancer (bioRxiv).</title>
        <authorList>
            <person name="Hart S.F.M."/>
            <person name="Yonemitsu M.A."/>
            <person name="Giersch R.M."/>
            <person name="Beal B.F."/>
            <person name="Arriagada G."/>
            <person name="Davis B.W."/>
            <person name="Ostrander E.A."/>
            <person name="Goff S.P."/>
            <person name="Metzger M.J."/>
        </authorList>
    </citation>
    <scope>NUCLEOTIDE SEQUENCE</scope>
    <source>
        <strain evidence="5">MELC-2E11</strain>
        <tissue evidence="5">Siphon/mantle</tissue>
    </source>
</reference>
<protein>
    <recommendedName>
        <fullName evidence="4">NACHT domain-containing protein</fullName>
    </recommendedName>
</protein>
<dbReference type="InterPro" id="IPR007111">
    <property type="entry name" value="NACHT_NTPase"/>
</dbReference>
<dbReference type="Gene3D" id="3.40.50.300">
    <property type="entry name" value="P-loop containing nucleotide triphosphate hydrolases"/>
    <property type="match status" value="1"/>
</dbReference>
<evidence type="ECO:0000313" key="6">
    <source>
        <dbReference type="Proteomes" id="UP001164746"/>
    </source>
</evidence>
<dbReference type="Proteomes" id="UP001164746">
    <property type="component" value="Chromosome 8"/>
</dbReference>
<sequence>MEAFQKYLVETYKKYYIKSDVSPLFPEEDENIDDLYVSLKMERRAHTLGKEKTLTRCGADIYKTRTSEVAEQLNTFEELFQKNGERVENIFIVADAGMGKTTLCRKITSTWCTCYDEQICNASTENSVETTMHCTDAVRKISTGNQQCMLQFRFLFYVSLRHATTEHSIEEMVEHQLLQEKHINLFHSILEKIPQQCLFIVDGLDEWKSRANEQKSPKTIDGLPAKNCKCTTLITTRPWKFAEVRPRTSDVDSEVHLKERRGENRDQETHKEERHLEEKLPFMLQNFSEFTSHARMLLALGEFSFKTFVKSNTLVFELSNFEQYGMTKKDTRAFLEMGLLSKSRLRTSSVTSHTVQISYIHRSFQEYFAALHLSGHQEQIETILAMCKGSRRLAEHQGILHFTSGFEPKIVRRISEHIYKDGSEDDTVDDAIYTIVQKTPVSCISEAGLLRPKPGSVYIKILRLTNRPDLDMLPLINPECVCRLDITEHVQLEMKHIDCIFAMTNLCHLVIMNDNKVLKSNITVALLQTCIRLKCLELDDYNFLNVSELTILPISCHLSYIRLFRCQLTHSQITSMICDVPTLEDLKLWTVTCEPDRHCGCLKQIKSVSHPKCKIENQKEDDARLESAGNGLYYLKSISVSNCQVYESSGVFTHLKDSNSLTCLKVTDSTIDTSFLNFLGQCFRLEDLELDFVAFSGYSEGCTLNGGSLQQLKLNDVDIDYRIIISTINGCNTTAPLDIKMNHVRLIGINADKFKCLLSECKGVSIGPFSGNKDYVQTTSLKVVNERTDLVEKTDVVHEGSTTKDVRTVSETIITEIAPGLLSRSVERTSKRVHCVLF</sequence>
<dbReference type="InterPro" id="IPR032675">
    <property type="entry name" value="LRR_dom_sf"/>
</dbReference>
<keyword evidence="6" id="KW-1185">Reference proteome</keyword>
<feature type="domain" description="NACHT" evidence="4">
    <location>
        <begin position="88"/>
        <end position="206"/>
    </location>
</feature>
<dbReference type="PANTHER" id="PTHR46312">
    <property type="entry name" value="NACHT DOMAIN-CONTAINING PROTEIN"/>
    <property type="match status" value="1"/>
</dbReference>
<accession>A0ABY7ESN5</accession>
<proteinExistence type="predicted"/>
<dbReference type="Gene3D" id="3.80.10.10">
    <property type="entry name" value="Ribonuclease Inhibitor"/>
    <property type="match status" value="1"/>
</dbReference>
<organism evidence="5 6">
    <name type="scientific">Mya arenaria</name>
    <name type="common">Soft-shell clam</name>
    <dbReference type="NCBI Taxonomy" id="6604"/>
    <lineage>
        <taxon>Eukaryota</taxon>
        <taxon>Metazoa</taxon>
        <taxon>Spiralia</taxon>
        <taxon>Lophotrochozoa</taxon>
        <taxon>Mollusca</taxon>
        <taxon>Bivalvia</taxon>
        <taxon>Autobranchia</taxon>
        <taxon>Heteroconchia</taxon>
        <taxon>Euheterodonta</taxon>
        <taxon>Imparidentia</taxon>
        <taxon>Neoheterodontei</taxon>
        <taxon>Myida</taxon>
        <taxon>Myoidea</taxon>
        <taxon>Myidae</taxon>
        <taxon>Mya</taxon>
    </lineage>
</organism>
<dbReference type="SUPFAM" id="SSF52047">
    <property type="entry name" value="RNI-like"/>
    <property type="match status" value="1"/>
</dbReference>
<name>A0ABY7ESN5_MYAAR</name>
<evidence type="ECO:0000259" key="4">
    <source>
        <dbReference type="PROSITE" id="PS50837"/>
    </source>
</evidence>
<dbReference type="Pfam" id="PF05729">
    <property type="entry name" value="NACHT"/>
    <property type="match status" value="1"/>
</dbReference>
<evidence type="ECO:0000256" key="1">
    <source>
        <dbReference type="ARBA" id="ARBA00022741"/>
    </source>
</evidence>
<dbReference type="SUPFAM" id="SSF52540">
    <property type="entry name" value="P-loop containing nucleoside triphosphate hydrolases"/>
    <property type="match status" value="1"/>
</dbReference>
<evidence type="ECO:0000256" key="3">
    <source>
        <dbReference type="SAM" id="MobiDB-lite"/>
    </source>
</evidence>
<dbReference type="EMBL" id="CP111019">
    <property type="protein sequence ID" value="WAR11949.1"/>
    <property type="molecule type" value="Genomic_DNA"/>
</dbReference>
<keyword evidence="1" id="KW-0547">Nucleotide-binding</keyword>